<proteinExistence type="predicted"/>
<protein>
    <submittedName>
        <fullName evidence="2">Uncharacterized protein</fullName>
    </submittedName>
</protein>
<dbReference type="Proteomes" id="UP000036951">
    <property type="component" value="Unassembled WGS sequence"/>
</dbReference>
<reference evidence="2 3" key="1">
    <citation type="submission" date="2015-06" db="EMBL/GenBank/DDBJ databases">
        <title>Prevotella sp. 109, sp. nov., a novel member of the family Prevotellaceae isolated from human faeces.</title>
        <authorList>
            <person name="Shkoporov A.N."/>
            <person name="Chaplin A.V."/>
            <person name="Kafarskaia L.I."/>
            <person name="Efimov B.A."/>
        </authorList>
    </citation>
    <scope>NUCLEOTIDE SEQUENCE [LARGE SCALE GENOMIC DNA]</scope>
    <source>
        <strain evidence="2 3">109</strain>
    </source>
</reference>
<accession>A0A8E1QY17</accession>
<keyword evidence="1" id="KW-1133">Transmembrane helix</keyword>
<evidence type="ECO:0000256" key="1">
    <source>
        <dbReference type="SAM" id="Phobius"/>
    </source>
</evidence>
<feature type="transmembrane region" description="Helical" evidence="1">
    <location>
        <begin position="16"/>
        <end position="36"/>
    </location>
</feature>
<comment type="caution">
    <text evidence="2">The sequence shown here is derived from an EMBL/GenBank/DDBJ whole genome shotgun (WGS) entry which is preliminary data.</text>
</comment>
<evidence type="ECO:0000313" key="2">
    <source>
        <dbReference type="EMBL" id="KOO68896.1"/>
    </source>
</evidence>
<evidence type="ECO:0000313" key="3">
    <source>
        <dbReference type="Proteomes" id="UP000036951"/>
    </source>
</evidence>
<dbReference type="EMBL" id="LFQU01000007">
    <property type="protein sequence ID" value="KOO68896.1"/>
    <property type="molecule type" value="Genomic_DNA"/>
</dbReference>
<keyword evidence="3" id="KW-1185">Reference proteome</keyword>
<keyword evidence="1" id="KW-0812">Transmembrane</keyword>
<keyword evidence="1" id="KW-0472">Membrane</keyword>
<gene>
    <name evidence="2" type="ORF">ACU52_05210</name>
</gene>
<name>A0A8E1QY17_9BACT</name>
<dbReference type="AlphaFoldDB" id="A0A8E1QY17"/>
<sequence length="66" mass="6736">MIFIGTILGIMGGMDLIGMAVHIGMLIQVGMVLGMIHGIMDGTGLGAMDGIIRGIGLFHITDPIGA</sequence>
<organism evidence="2 3">
    <name type="scientific">Xylanibacter rarus</name>
    <dbReference type="NCBI Taxonomy" id="1676614"/>
    <lineage>
        <taxon>Bacteria</taxon>
        <taxon>Pseudomonadati</taxon>
        <taxon>Bacteroidota</taxon>
        <taxon>Bacteroidia</taxon>
        <taxon>Bacteroidales</taxon>
        <taxon>Prevotellaceae</taxon>
        <taxon>Xylanibacter</taxon>
    </lineage>
</organism>